<keyword evidence="5" id="KW-1185">Reference proteome</keyword>
<reference evidence="4" key="4">
    <citation type="journal article" date="2015" name="G3 (Bethesda)">
        <title>Genome sequences of three phytopathogenic species of the Magnaporthaceae family of fungi.</title>
        <authorList>
            <person name="Okagaki L.H."/>
            <person name="Nunes C.C."/>
            <person name="Sailsbery J."/>
            <person name="Clay B."/>
            <person name="Brown D."/>
            <person name="John T."/>
            <person name="Oh Y."/>
            <person name="Young N."/>
            <person name="Fitzgerald M."/>
            <person name="Haas B.J."/>
            <person name="Zeng Q."/>
            <person name="Young S."/>
            <person name="Adiconis X."/>
            <person name="Fan L."/>
            <person name="Levin J.Z."/>
            <person name="Mitchell T.K."/>
            <person name="Okubara P.A."/>
            <person name="Farman M.L."/>
            <person name="Kohn L.M."/>
            <person name="Birren B."/>
            <person name="Ma L.-J."/>
            <person name="Dean R.A."/>
        </authorList>
    </citation>
    <scope>NUCLEOTIDE SEQUENCE</scope>
    <source>
        <strain evidence="4">ATCC 64411 / 73-15</strain>
    </source>
</reference>
<evidence type="ECO:0000256" key="1">
    <source>
        <dbReference type="SAM" id="MobiDB-lite"/>
    </source>
</evidence>
<sequence length="373" mass="41048">MGRQLVVADRMDLHLLWDKNGRVFLKPIPAFIFNQDFWRDHLKCPAACACRDTPQASCKTELRSIAFGFLYTYVCLISSEADFFVASEARLLPRKTDGSAILWAEWKQWARELLSQKNDGSIKIHPRFLHAELRLSRVNTIHRLTHFPLLTPYLRGRNTYGSLFSDNIAWLATVAVFIALVLTAMQVGLATDQLKGDAAFQQASYGFAIFAILAPICMFGLVGNDSTGNSGRGRLRKLRLLVFKGRNGHCVKQKKKNNHGAATTLSSTTSRPGPHGTDDFSATVFKADRSHDNDGADAPSIKNLLGSTRARPPPAASDNPRQADGLYKGLATKTSFVHKSGEADESAPAAPIIKRQTDRGSGFPDRLAEKHGA</sequence>
<dbReference type="eggNOG" id="ENOG502SI6N">
    <property type="taxonomic scope" value="Eukaryota"/>
</dbReference>
<dbReference type="InterPro" id="IPR046536">
    <property type="entry name" value="DUF6601"/>
</dbReference>
<reference evidence="4" key="5">
    <citation type="submission" date="2015-06" db="UniProtKB">
        <authorList>
            <consortium name="EnsemblFungi"/>
        </authorList>
    </citation>
    <scope>IDENTIFICATION</scope>
    <source>
        <strain evidence="4">ATCC 64411</strain>
    </source>
</reference>
<keyword evidence="2" id="KW-1133">Transmembrane helix</keyword>
<dbReference type="VEuPathDB" id="FungiDB:MAPG_10753"/>
<keyword evidence="2" id="KW-0472">Membrane</keyword>
<evidence type="ECO:0000313" key="3">
    <source>
        <dbReference type="EMBL" id="KLU91805.1"/>
    </source>
</evidence>
<feature type="region of interest" description="Disordered" evidence="1">
    <location>
        <begin position="252"/>
        <end position="373"/>
    </location>
</feature>
<accession>A0A0C4EDF5</accession>
<dbReference type="Pfam" id="PF20246">
    <property type="entry name" value="DUF6601"/>
    <property type="match status" value="1"/>
</dbReference>
<evidence type="ECO:0000313" key="4">
    <source>
        <dbReference type="EnsemblFungi" id="MAPG_10753T0"/>
    </source>
</evidence>
<dbReference type="PANTHER" id="PTHR34414:SF1">
    <property type="entry name" value="SUBTILISIN-LIKE SERINE PROTEASE"/>
    <property type="match status" value="1"/>
</dbReference>
<dbReference type="STRING" id="644358.A0A0C4EDF5"/>
<feature type="transmembrane region" description="Helical" evidence="2">
    <location>
        <begin position="168"/>
        <end position="191"/>
    </location>
</feature>
<reference evidence="5" key="2">
    <citation type="submission" date="2010-05" db="EMBL/GenBank/DDBJ databases">
        <title>The genome sequence of Magnaporthe poae strain ATCC 64411.</title>
        <authorList>
            <person name="Ma L.-J."/>
            <person name="Dead R."/>
            <person name="Young S."/>
            <person name="Zeng Q."/>
            <person name="Koehrsen M."/>
            <person name="Alvarado L."/>
            <person name="Berlin A."/>
            <person name="Chapman S.B."/>
            <person name="Chen Z."/>
            <person name="Freedman E."/>
            <person name="Gellesch M."/>
            <person name="Goldberg J."/>
            <person name="Griggs A."/>
            <person name="Gujja S."/>
            <person name="Heilman E.R."/>
            <person name="Heiman D."/>
            <person name="Hepburn T."/>
            <person name="Howarth C."/>
            <person name="Jen D."/>
            <person name="Larson L."/>
            <person name="Mehta T."/>
            <person name="Neiman D."/>
            <person name="Pearson M."/>
            <person name="Roberts A."/>
            <person name="Saif S."/>
            <person name="Shea T."/>
            <person name="Shenoy N."/>
            <person name="Sisk P."/>
            <person name="Stolte C."/>
            <person name="Sykes S."/>
            <person name="Walk T."/>
            <person name="White J."/>
            <person name="Yandava C."/>
            <person name="Haas B."/>
            <person name="Nusbaum C."/>
            <person name="Birren B."/>
        </authorList>
    </citation>
    <scope>NUCLEOTIDE SEQUENCE [LARGE SCALE GENOMIC DNA]</scope>
    <source>
        <strain evidence="5">ATCC 64411 / 73-15</strain>
    </source>
</reference>
<proteinExistence type="predicted"/>
<dbReference type="AlphaFoldDB" id="A0A0C4EDF5"/>
<organism evidence="4 5">
    <name type="scientific">Magnaporthiopsis poae (strain ATCC 64411 / 73-15)</name>
    <name type="common">Kentucky bluegrass fungus</name>
    <name type="synonym">Magnaporthe poae</name>
    <dbReference type="NCBI Taxonomy" id="644358"/>
    <lineage>
        <taxon>Eukaryota</taxon>
        <taxon>Fungi</taxon>
        <taxon>Dikarya</taxon>
        <taxon>Ascomycota</taxon>
        <taxon>Pezizomycotina</taxon>
        <taxon>Sordariomycetes</taxon>
        <taxon>Sordariomycetidae</taxon>
        <taxon>Magnaporthales</taxon>
        <taxon>Magnaporthaceae</taxon>
        <taxon>Magnaporthiopsis</taxon>
    </lineage>
</organism>
<dbReference type="EnsemblFungi" id="MAPG_10753T0">
    <property type="protein sequence ID" value="MAPG_10753T0"/>
    <property type="gene ID" value="MAPG_10753"/>
</dbReference>
<reference evidence="3" key="3">
    <citation type="submission" date="2011-03" db="EMBL/GenBank/DDBJ databases">
        <title>Annotation of Magnaporthe poae ATCC 64411.</title>
        <authorList>
            <person name="Ma L.-J."/>
            <person name="Dead R."/>
            <person name="Young S.K."/>
            <person name="Zeng Q."/>
            <person name="Gargeya S."/>
            <person name="Fitzgerald M."/>
            <person name="Haas B."/>
            <person name="Abouelleil A."/>
            <person name="Alvarado L."/>
            <person name="Arachchi H.M."/>
            <person name="Berlin A."/>
            <person name="Brown A."/>
            <person name="Chapman S.B."/>
            <person name="Chen Z."/>
            <person name="Dunbar C."/>
            <person name="Freedman E."/>
            <person name="Gearin G."/>
            <person name="Gellesch M."/>
            <person name="Goldberg J."/>
            <person name="Griggs A."/>
            <person name="Gujja S."/>
            <person name="Heiman D."/>
            <person name="Howarth C."/>
            <person name="Larson L."/>
            <person name="Lui A."/>
            <person name="MacDonald P.J.P."/>
            <person name="Mehta T."/>
            <person name="Montmayeur A."/>
            <person name="Murphy C."/>
            <person name="Neiman D."/>
            <person name="Pearson M."/>
            <person name="Priest M."/>
            <person name="Roberts A."/>
            <person name="Saif S."/>
            <person name="Shea T."/>
            <person name="Shenoy N."/>
            <person name="Sisk P."/>
            <person name="Stolte C."/>
            <person name="Sykes S."/>
            <person name="Yandava C."/>
            <person name="Wortman J."/>
            <person name="Nusbaum C."/>
            <person name="Birren B."/>
        </authorList>
    </citation>
    <scope>NUCLEOTIDE SEQUENCE</scope>
    <source>
        <strain evidence="3">ATCC 64411</strain>
    </source>
</reference>
<protein>
    <submittedName>
        <fullName evidence="3 4">Uncharacterized protein</fullName>
    </submittedName>
</protein>
<dbReference type="PANTHER" id="PTHR34414">
    <property type="entry name" value="HET DOMAIN-CONTAINING PROTEIN-RELATED"/>
    <property type="match status" value="1"/>
</dbReference>
<feature type="compositionally biased region" description="Polar residues" evidence="1">
    <location>
        <begin position="260"/>
        <end position="271"/>
    </location>
</feature>
<reference evidence="3" key="1">
    <citation type="submission" date="2010-05" db="EMBL/GenBank/DDBJ databases">
        <title>The Genome Sequence of Magnaporthe poae strain ATCC 64411.</title>
        <authorList>
            <consortium name="The Broad Institute Genome Sequencing Platform"/>
            <consortium name="Broad Institute Genome Sequencing Center for Infectious Disease"/>
            <person name="Ma L.-J."/>
            <person name="Dead R."/>
            <person name="Young S."/>
            <person name="Zeng Q."/>
            <person name="Koehrsen M."/>
            <person name="Alvarado L."/>
            <person name="Berlin A."/>
            <person name="Chapman S.B."/>
            <person name="Chen Z."/>
            <person name="Freedman E."/>
            <person name="Gellesch M."/>
            <person name="Goldberg J."/>
            <person name="Griggs A."/>
            <person name="Gujja S."/>
            <person name="Heilman E.R."/>
            <person name="Heiman D."/>
            <person name="Hepburn T."/>
            <person name="Howarth C."/>
            <person name="Jen D."/>
            <person name="Larson L."/>
            <person name="Mehta T."/>
            <person name="Neiman D."/>
            <person name="Pearson M."/>
            <person name="Roberts A."/>
            <person name="Saif S."/>
            <person name="Shea T."/>
            <person name="Shenoy N."/>
            <person name="Sisk P."/>
            <person name="Stolte C."/>
            <person name="Sykes S."/>
            <person name="Walk T."/>
            <person name="White J."/>
            <person name="Yandava C."/>
            <person name="Haas B."/>
            <person name="Nusbaum C."/>
            <person name="Birren B."/>
        </authorList>
    </citation>
    <scope>NUCLEOTIDE SEQUENCE</scope>
    <source>
        <strain evidence="3">ATCC 64411</strain>
    </source>
</reference>
<dbReference type="EMBL" id="ADBL01002657">
    <property type="status" value="NOT_ANNOTATED_CDS"/>
    <property type="molecule type" value="Genomic_DNA"/>
</dbReference>
<evidence type="ECO:0000256" key="2">
    <source>
        <dbReference type="SAM" id="Phobius"/>
    </source>
</evidence>
<dbReference type="Proteomes" id="UP000011715">
    <property type="component" value="Unassembled WGS sequence"/>
</dbReference>
<keyword evidence="2" id="KW-0812">Transmembrane</keyword>
<gene>
    <name evidence="3" type="ORF">MAPG_10753</name>
</gene>
<feature type="transmembrane region" description="Helical" evidence="2">
    <location>
        <begin position="203"/>
        <end position="222"/>
    </location>
</feature>
<name>A0A0C4EDF5_MAGP6</name>
<dbReference type="OrthoDB" id="5086500at2759"/>
<dbReference type="EMBL" id="GL876978">
    <property type="protein sequence ID" value="KLU91805.1"/>
    <property type="molecule type" value="Genomic_DNA"/>
</dbReference>
<evidence type="ECO:0000313" key="5">
    <source>
        <dbReference type="Proteomes" id="UP000011715"/>
    </source>
</evidence>